<accession>A0A1C3USN1</accession>
<dbReference type="OrthoDB" id="7325655at2"/>
<protein>
    <submittedName>
        <fullName evidence="1">Uncharacterized protein</fullName>
    </submittedName>
</protein>
<dbReference type="Pfam" id="PF18906">
    <property type="entry name" value="Phage_tube_2"/>
    <property type="match status" value="1"/>
</dbReference>
<dbReference type="Proteomes" id="UP000199205">
    <property type="component" value="Unassembled WGS sequence"/>
</dbReference>
<sequence>MGTSKSAKKKAILFGTEVTEGLAAALTGALNAMQVTNFRPEPFLGQDVDRGLLLPYFGHFGTIFTANYGRVSFEVEIAGAGAAGTAPAYGPLLRACAMAETIAAATDVKYNPISDAMESATIFYFMDSIKHALVGARGTFTLSFQPAQIARFVFTFQGLILTATDTPNPTVDLTKFIKPVPVSKANTTFSLHGYAGACEAFSFDLGGDVQPRLLINDESIKFVDRRMVGNATMDAVALATVNWDQIAKSHTDGVMAAVHGKTAGNIVQFDAPTVQIGRYAYDESQNIITNTLPMMVKPTLGNDEFVITVK</sequence>
<evidence type="ECO:0000313" key="2">
    <source>
        <dbReference type="Proteomes" id="UP000199205"/>
    </source>
</evidence>
<proteinExistence type="predicted"/>
<gene>
    <name evidence="1" type="ORF">GA0061101_103272</name>
</gene>
<name>A0A1C3USN1_9HYPH</name>
<reference evidence="2" key="1">
    <citation type="submission" date="2016-08" db="EMBL/GenBank/DDBJ databases">
        <authorList>
            <person name="Varghese N."/>
            <person name="Submissions Spin"/>
        </authorList>
    </citation>
    <scope>NUCLEOTIDE SEQUENCE [LARGE SCALE GENOMIC DNA]</scope>
    <source>
        <strain evidence="2">P1-7</strain>
    </source>
</reference>
<dbReference type="RefSeq" id="WP_092573404.1">
    <property type="nucleotide sequence ID" value="NZ_FMAF01000003.1"/>
</dbReference>
<dbReference type="InterPro" id="IPR044000">
    <property type="entry name" value="Phage_tube_2"/>
</dbReference>
<dbReference type="AlphaFoldDB" id="A0A1C3USN1"/>
<dbReference type="EMBL" id="FMAF01000003">
    <property type="protein sequence ID" value="SCB18510.1"/>
    <property type="molecule type" value="Genomic_DNA"/>
</dbReference>
<evidence type="ECO:0000313" key="1">
    <source>
        <dbReference type="EMBL" id="SCB18510.1"/>
    </source>
</evidence>
<organism evidence="1 2">
    <name type="scientific">Rhizobium lusitanum</name>
    <dbReference type="NCBI Taxonomy" id="293958"/>
    <lineage>
        <taxon>Bacteria</taxon>
        <taxon>Pseudomonadati</taxon>
        <taxon>Pseudomonadota</taxon>
        <taxon>Alphaproteobacteria</taxon>
        <taxon>Hyphomicrobiales</taxon>
        <taxon>Rhizobiaceae</taxon>
        <taxon>Rhizobium/Agrobacterium group</taxon>
        <taxon>Rhizobium</taxon>
    </lineage>
</organism>